<feature type="domain" description="N-acetyltransferase" evidence="1">
    <location>
        <begin position="5"/>
        <end position="199"/>
    </location>
</feature>
<dbReference type="KEGG" id="ypac:CEW88_10205"/>
<dbReference type="GO" id="GO:0016747">
    <property type="term" value="F:acyltransferase activity, transferring groups other than amino-acyl groups"/>
    <property type="evidence" value="ECO:0007669"/>
    <property type="project" value="InterPro"/>
</dbReference>
<dbReference type="Proteomes" id="UP000244915">
    <property type="component" value="Chromosome 1"/>
</dbReference>
<dbReference type="CDD" id="cd04301">
    <property type="entry name" value="NAT_SF"/>
    <property type="match status" value="1"/>
</dbReference>
<dbReference type="InterPro" id="IPR000182">
    <property type="entry name" value="GNAT_dom"/>
</dbReference>
<dbReference type="AlphaFoldDB" id="A0A2U8HE75"/>
<keyword evidence="2" id="KW-0808">Transferase</keyword>
<organism evidence="2 3">
    <name type="scientific">Alloyangia pacifica</name>
    <dbReference type="NCBI Taxonomy" id="311180"/>
    <lineage>
        <taxon>Bacteria</taxon>
        <taxon>Pseudomonadati</taxon>
        <taxon>Pseudomonadota</taxon>
        <taxon>Alphaproteobacteria</taxon>
        <taxon>Rhodobacterales</taxon>
        <taxon>Roseobacteraceae</taxon>
        <taxon>Alloyangia</taxon>
    </lineage>
</organism>
<proteinExistence type="predicted"/>
<dbReference type="SUPFAM" id="SSF55729">
    <property type="entry name" value="Acyl-CoA N-acyltransferases (Nat)"/>
    <property type="match status" value="1"/>
</dbReference>
<reference evidence="2 3" key="1">
    <citation type="submission" date="2017-06" db="EMBL/GenBank/DDBJ databases">
        <title>Yangia sp. YSBP01 complete genome sequence.</title>
        <authorList>
            <person name="Woo J.-H."/>
            <person name="Kim H.-S."/>
        </authorList>
    </citation>
    <scope>NUCLEOTIDE SEQUENCE [LARGE SCALE GENOMIC DNA]</scope>
    <source>
        <strain evidence="2 3">YSBP01</strain>
    </source>
</reference>
<dbReference type="InterPro" id="IPR016181">
    <property type="entry name" value="Acyl_CoA_acyltransferase"/>
</dbReference>
<accession>A0A2U8HE75</accession>
<sequence>MTAVTEVRVLTGAALDSALDDVARLRIAVFRDWPYLYDGDLDYERRYLESYRTSAGAVLVGAFAGPRLVGAATGTPMEDHAEDFAAPFSATGLALADIFYCAESVLLPEARGQGIGHRFFEAREAHARALGRRYSAFCAVQRPADHPLRPAAYTPLDTFWRKHRYAPLQGVVACFRWRDVDQPEQTDHTLQFWLRDLDDDTA</sequence>
<dbReference type="Pfam" id="PF00583">
    <property type="entry name" value="Acetyltransf_1"/>
    <property type="match status" value="1"/>
</dbReference>
<dbReference type="OrthoDB" id="187903at2"/>
<dbReference type="PROSITE" id="PS51186">
    <property type="entry name" value="GNAT"/>
    <property type="match status" value="1"/>
</dbReference>
<name>A0A2U8HE75_9RHOB</name>
<dbReference type="RefSeq" id="WP_108966494.1">
    <property type="nucleotide sequence ID" value="NZ_CP022189.1"/>
</dbReference>
<evidence type="ECO:0000313" key="2">
    <source>
        <dbReference type="EMBL" id="AWI84020.1"/>
    </source>
</evidence>
<evidence type="ECO:0000259" key="1">
    <source>
        <dbReference type="PROSITE" id="PS51186"/>
    </source>
</evidence>
<dbReference type="EMBL" id="CP022189">
    <property type="protein sequence ID" value="AWI84020.1"/>
    <property type="molecule type" value="Genomic_DNA"/>
</dbReference>
<dbReference type="Gene3D" id="3.40.630.30">
    <property type="match status" value="1"/>
</dbReference>
<evidence type="ECO:0000313" key="3">
    <source>
        <dbReference type="Proteomes" id="UP000244915"/>
    </source>
</evidence>
<gene>
    <name evidence="2" type="ORF">CEW88_10205</name>
</gene>
<protein>
    <submittedName>
        <fullName evidence="2">GNAT family N-acetyltransferase</fullName>
    </submittedName>
</protein>